<evidence type="ECO:0008006" key="3">
    <source>
        <dbReference type="Google" id="ProtNLM"/>
    </source>
</evidence>
<reference evidence="1 2" key="1">
    <citation type="submission" date="2017-08" db="EMBL/GenBank/DDBJ databases">
        <authorList>
            <person name="de Groot N.N."/>
        </authorList>
    </citation>
    <scope>NUCLEOTIDE SEQUENCE [LARGE SCALE GENOMIC DNA]</scope>
    <source>
        <strain evidence="1 2">HM2</strain>
    </source>
</reference>
<dbReference type="Gene3D" id="1.10.30.50">
    <property type="match status" value="1"/>
</dbReference>
<evidence type="ECO:0000313" key="1">
    <source>
        <dbReference type="EMBL" id="SUQ24622.1"/>
    </source>
</evidence>
<dbReference type="Proteomes" id="UP000255423">
    <property type="component" value="Unassembled WGS sequence"/>
</dbReference>
<proteinExistence type="predicted"/>
<evidence type="ECO:0000313" key="2">
    <source>
        <dbReference type="Proteomes" id="UP000255423"/>
    </source>
</evidence>
<sequence length="393" mass="47002">MIRINKKKDLESRHWEWYEYYLENKNIPLECNLPNGKKNVLSFIEHVLGWDKSILKEIVLAKPEMLHFLAERNNIFWEQYKNASEELVKIKKKGWPEAREWRVNQVLKEYFGYSDFEKGRIQNDDVDKDDDENKIKWSAYEFTRRMNLDVCPYCGRQYIFTISDGDGRPQIDHYYPQADYPFLSCSIYNFIPSCPQCNLQKGEVLNKYATKEEQSKHKEYIYDSDDRAFVLYPYEDAFECRDADGNMEKRAWFSALYGNINDDEPMEDFVCVKIKMKDSLSQEMERKISNSIKAFHLNELYSCQQIEIKDLLSRYRHYCKPRIDEITKLILRAQLDEGYNGNYNSIIIRTYTRRIKNEVLGLPVNVGDKQYPLRKFKEDIIAQLDATYKKMKK</sequence>
<dbReference type="EMBL" id="UHJL01000002">
    <property type="protein sequence ID" value="SUQ24622.1"/>
    <property type="molecule type" value="Genomic_DNA"/>
</dbReference>
<protein>
    <recommendedName>
        <fullName evidence="3">HNH nuclease domain-containing protein</fullName>
    </recommendedName>
</protein>
<dbReference type="RefSeq" id="WP_109573041.1">
    <property type="nucleotide sequence ID" value="NZ_UHJL01000002.1"/>
</dbReference>
<dbReference type="AlphaFoldDB" id="A0A380S5W6"/>
<name>A0A380S5W6_FIBSU</name>
<gene>
    <name evidence="1" type="ORF">SAMN05661053_2030</name>
</gene>
<organism evidence="1 2">
    <name type="scientific">Fibrobacter succinogenes</name>
    <name type="common">Bacteroides succinogenes</name>
    <dbReference type="NCBI Taxonomy" id="833"/>
    <lineage>
        <taxon>Bacteria</taxon>
        <taxon>Pseudomonadati</taxon>
        <taxon>Fibrobacterota</taxon>
        <taxon>Fibrobacteria</taxon>
        <taxon>Fibrobacterales</taxon>
        <taxon>Fibrobacteraceae</taxon>
        <taxon>Fibrobacter</taxon>
    </lineage>
</organism>
<accession>A0A380S5W6</accession>